<dbReference type="InterPro" id="IPR007197">
    <property type="entry name" value="rSAM"/>
</dbReference>
<dbReference type="Pfam" id="PF04055">
    <property type="entry name" value="Radical_SAM"/>
    <property type="match status" value="1"/>
</dbReference>
<dbReference type="InterPro" id="IPR013785">
    <property type="entry name" value="Aldolase_TIM"/>
</dbReference>
<comment type="cofactor">
    <cofactor evidence="1">
        <name>[4Fe-4S] cluster</name>
        <dbReference type="ChEBI" id="CHEBI:49883"/>
    </cofactor>
</comment>
<evidence type="ECO:0000256" key="6">
    <source>
        <dbReference type="ARBA" id="ARBA00023014"/>
    </source>
</evidence>
<dbReference type="PANTHER" id="PTHR30352">
    <property type="entry name" value="PYRUVATE FORMATE-LYASE-ACTIVATING ENZYME"/>
    <property type="match status" value="1"/>
</dbReference>
<organism evidence="8 9">
    <name type="scientific">Candidatus Ornithospirochaeta stercoripullorum</name>
    <dbReference type="NCBI Taxonomy" id="2840899"/>
    <lineage>
        <taxon>Bacteria</taxon>
        <taxon>Pseudomonadati</taxon>
        <taxon>Spirochaetota</taxon>
        <taxon>Spirochaetia</taxon>
        <taxon>Spirochaetales</taxon>
        <taxon>Spirochaetaceae</taxon>
        <taxon>Spirochaetaceae incertae sedis</taxon>
        <taxon>Candidatus Ornithospirochaeta</taxon>
    </lineage>
</organism>
<reference evidence="8" key="1">
    <citation type="submission" date="2020-10" db="EMBL/GenBank/DDBJ databases">
        <authorList>
            <person name="Gilroy R."/>
        </authorList>
    </citation>
    <scope>NUCLEOTIDE SEQUENCE</scope>
    <source>
        <strain evidence="8">7293</strain>
    </source>
</reference>
<dbReference type="SFLD" id="SFLDG01094">
    <property type="entry name" value="Uncharacterised_Radical_SAM_Su"/>
    <property type="match status" value="1"/>
</dbReference>
<name>A0A9D9E030_9SPIO</name>
<accession>A0A9D9E030</accession>
<keyword evidence="4" id="KW-0479">Metal-binding</keyword>
<dbReference type="SUPFAM" id="SSF102114">
    <property type="entry name" value="Radical SAM enzymes"/>
    <property type="match status" value="1"/>
</dbReference>
<dbReference type="InterPro" id="IPR034457">
    <property type="entry name" value="Organic_radical-activating"/>
</dbReference>
<keyword evidence="2" id="KW-0004">4Fe-4S</keyword>
<evidence type="ECO:0000256" key="2">
    <source>
        <dbReference type="ARBA" id="ARBA00022485"/>
    </source>
</evidence>
<dbReference type="AlphaFoldDB" id="A0A9D9E030"/>
<keyword evidence="6" id="KW-0411">Iron-sulfur</keyword>
<dbReference type="NCBIfam" id="TIGR02495">
    <property type="entry name" value="NrdG2"/>
    <property type="match status" value="1"/>
</dbReference>
<protein>
    <submittedName>
        <fullName evidence="8">Anaerobic ribonucleoside-triphosphate reductase activating protein</fullName>
    </submittedName>
</protein>
<dbReference type="InterPro" id="IPR012840">
    <property type="entry name" value="NrdG2"/>
</dbReference>
<evidence type="ECO:0000259" key="7">
    <source>
        <dbReference type="PROSITE" id="PS51918"/>
    </source>
</evidence>
<evidence type="ECO:0000256" key="5">
    <source>
        <dbReference type="ARBA" id="ARBA00023004"/>
    </source>
</evidence>
<evidence type="ECO:0000313" key="8">
    <source>
        <dbReference type="EMBL" id="MBO8436668.1"/>
    </source>
</evidence>
<evidence type="ECO:0000256" key="4">
    <source>
        <dbReference type="ARBA" id="ARBA00022723"/>
    </source>
</evidence>
<keyword evidence="5" id="KW-0408">Iron</keyword>
<dbReference type="GO" id="GO:0046872">
    <property type="term" value="F:metal ion binding"/>
    <property type="evidence" value="ECO:0007669"/>
    <property type="project" value="UniProtKB-KW"/>
</dbReference>
<comment type="caution">
    <text evidence="8">The sequence shown here is derived from an EMBL/GenBank/DDBJ whole genome shotgun (WGS) entry which is preliminary data.</text>
</comment>
<dbReference type="Gene3D" id="3.20.20.70">
    <property type="entry name" value="Aldolase class I"/>
    <property type="match status" value="1"/>
</dbReference>
<gene>
    <name evidence="8" type="ORF">IAA97_06790</name>
</gene>
<keyword evidence="3" id="KW-0949">S-adenosyl-L-methionine</keyword>
<dbReference type="PANTHER" id="PTHR30352:SF13">
    <property type="entry name" value="GLYCYL-RADICAL ENZYME ACTIVATING ENZYME YJJW-RELATED"/>
    <property type="match status" value="1"/>
</dbReference>
<dbReference type="GO" id="GO:0003824">
    <property type="term" value="F:catalytic activity"/>
    <property type="evidence" value="ECO:0007669"/>
    <property type="project" value="InterPro"/>
</dbReference>
<dbReference type="SFLD" id="SFLDS00029">
    <property type="entry name" value="Radical_SAM"/>
    <property type="match status" value="1"/>
</dbReference>
<sequence>MIIHGLQKMTLVDYPGKVAAILFTGSCDFRCPFCQNASLVLDPSSEPEIPEEEIFSYLEKRKGMLEGVVMTGGEPTVHSDLLEYMDKIKNLGYSVKLDTNGYRPDVLKKAVLGGYADYVAMDVKNSLSKYAQTAGIKHLFTPLIEESISFLKEGHVPYEFRTTVVHELHSDEDFDSIGKMCEGAERFYLQTFSNKGDIIEEGLTPPSPDDMERYIMILRKYIKNVSLRDR</sequence>
<feature type="domain" description="Radical SAM core" evidence="7">
    <location>
        <begin position="12"/>
        <end position="230"/>
    </location>
</feature>
<evidence type="ECO:0000313" key="9">
    <source>
        <dbReference type="Proteomes" id="UP000823615"/>
    </source>
</evidence>
<dbReference type="InterPro" id="IPR058240">
    <property type="entry name" value="rSAM_sf"/>
</dbReference>
<dbReference type="PROSITE" id="PS51918">
    <property type="entry name" value="RADICAL_SAM"/>
    <property type="match status" value="1"/>
</dbReference>
<dbReference type="CDD" id="cd01335">
    <property type="entry name" value="Radical_SAM"/>
    <property type="match status" value="1"/>
</dbReference>
<evidence type="ECO:0000256" key="3">
    <source>
        <dbReference type="ARBA" id="ARBA00022691"/>
    </source>
</evidence>
<reference evidence="8" key="2">
    <citation type="journal article" date="2021" name="PeerJ">
        <title>Extensive microbial diversity within the chicken gut microbiome revealed by metagenomics and culture.</title>
        <authorList>
            <person name="Gilroy R."/>
            <person name="Ravi A."/>
            <person name="Getino M."/>
            <person name="Pursley I."/>
            <person name="Horton D.L."/>
            <person name="Alikhan N.F."/>
            <person name="Baker D."/>
            <person name="Gharbi K."/>
            <person name="Hall N."/>
            <person name="Watson M."/>
            <person name="Adriaenssens E.M."/>
            <person name="Foster-Nyarko E."/>
            <person name="Jarju S."/>
            <person name="Secka A."/>
            <person name="Antonio M."/>
            <person name="Oren A."/>
            <person name="Chaudhuri R.R."/>
            <person name="La Ragione R."/>
            <person name="Hildebrand F."/>
            <person name="Pallen M.J."/>
        </authorList>
    </citation>
    <scope>NUCLEOTIDE SEQUENCE</scope>
    <source>
        <strain evidence="8">7293</strain>
    </source>
</reference>
<dbReference type="Proteomes" id="UP000823615">
    <property type="component" value="Unassembled WGS sequence"/>
</dbReference>
<proteinExistence type="predicted"/>
<evidence type="ECO:0000256" key="1">
    <source>
        <dbReference type="ARBA" id="ARBA00001966"/>
    </source>
</evidence>
<dbReference type="GO" id="GO:0051539">
    <property type="term" value="F:4 iron, 4 sulfur cluster binding"/>
    <property type="evidence" value="ECO:0007669"/>
    <property type="project" value="UniProtKB-KW"/>
</dbReference>
<dbReference type="EMBL" id="JADIMT010000078">
    <property type="protein sequence ID" value="MBO8436668.1"/>
    <property type="molecule type" value="Genomic_DNA"/>
</dbReference>